<keyword evidence="6" id="KW-1185">Reference proteome</keyword>
<dbReference type="SMART" id="SM00267">
    <property type="entry name" value="GGDEF"/>
    <property type="match status" value="1"/>
</dbReference>
<dbReference type="SUPFAM" id="SSF55073">
    <property type="entry name" value="Nucleotide cyclase"/>
    <property type="match status" value="1"/>
</dbReference>
<protein>
    <submittedName>
        <fullName evidence="5">Cyclic di-GMP phosphodiesterase response regulator RpfG</fullName>
        <ecNumber evidence="5">3.1.4.52</ecNumber>
    </submittedName>
</protein>
<proteinExistence type="predicted"/>
<organism evidence="5 6">
    <name type="scientific">Clostridium puniceum</name>
    <dbReference type="NCBI Taxonomy" id="29367"/>
    <lineage>
        <taxon>Bacteria</taxon>
        <taxon>Bacillati</taxon>
        <taxon>Bacillota</taxon>
        <taxon>Clostridia</taxon>
        <taxon>Eubacteriales</taxon>
        <taxon>Clostridiaceae</taxon>
        <taxon>Clostridium</taxon>
    </lineage>
</organism>
<evidence type="ECO:0000313" key="5">
    <source>
        <dbReference type="EMBL" id="OOM78521.1"/>
    </source>
</evidence>
<reference evidence="5 6" key="1">
    <citation type="submission" date="2016-05" db="EMBL/GenBank/DDBJ databases">
        <title>Microbial solvent formation.</title>
        <authorList>
            <person name="Poehlein A."/>
            <person name="Montoya Solano J.D."/>
            <person name="Flitsch S."/>
            <person name="Krabben P."/>
            <person name="Duerre P."/>
            <person name="Daniel R."/>
        </authorList>
    </citation>
    <scope>NUCLEOTIDE SEQUENCE [LARGE SCALE GENOMIC DNA]</scope>
    <source>
        <strain evidence="5 6">DSM 2619</strain>
    </source>
</reference>
<dbReference type="SMART" id="SM00471">
    <property type="entry name" value="HDc"/>
    <property type="match status" value="1"/>
</dbReference>
<accession>A0A1S8TLD0</accession>
<feature type="domain" description="PAS" evidence="1">
    <location>
        <begin position="2"/>
        <end position="46"/>
    </location>
</feature>
<dbReference type="InterPro" id="IPR000700">
    <property type="entry name" value="PAS-assoc_C"/>
</dbReference>
<dbReference type="PROSITE" id="PS51832">
    <property type="entry name" value="HD_GYP"/>
    <property type="match status" value="1"/>
</dbReference>
<evidence type="ECO:0000313" key="6">
    <source>
        <dbReference type="Proteomes" id="UP000190890"/>
    </source>
</evidence>
<dbReference type="PROSITE" id="PS50887">
    <property type="entry name" value="GGDEF"/>
    <property type="match status" value="1"/>
</dbReference>
<dbReference type="NCBIfam" id="TIGR00229">
    <property type="entry name" value="sensory_box"/>
    <property type="match status" value="1"/>
</dbReference>
<feature type="domain" description="HD-GYP" evidence="4">
    <location>
        <begin position="400"/>
        <end position="591"/>
    </location>
</feature>
<dbReference type="InterPro" id="IPR003607">
    <property type="entry name" value="HD/PDEase_dom"/>
</dbReference>
<evidence type="ECO:0000259" key="1">
    <source>
        <dbReference type="PROSITE" id="PS50112"/>
    </source>
</evidence>
<dbReference type="GO" id="GO:0071111">
    <property type="term" value="F:cyclic-guanylate-specific phosphodiesterase activity"/>
    <property type="evidence" value="ECO:0007669"/>
    <property type="project" value="UniProtKB-EC"/>
</dbReference>
<dbReference type="RefSeq" id="WP_077847043.1">
    <property type="nucleotide sequence ID" value="NZ_LZZM01000125.1"/>
</dbReference>
<dbReference type="Gene3D" id="3.30.450.20">
    <property type="entry name" value="PAS domain"/>
    <property type="match status" value="2"/>
</dbReference>
<dbReference type="CDD" id="cd01949">
    <property type="entry name" value="GGDEF"/>
    <property type="match status" value="1"/>
</dbReference>
<feature type="domain" description="PAC" evidence="2">
    <location>
        <begin position="198"/>
        <end position="250"/>
    </location>
</feature>
<dbReference type="InterPro" id="IPR000014">
    <property type="entry name" value="PAS"/>
</dbReference>
<dbReference type="OrthoDB" id="9804747at2"/>
<dbReference type="Pfam" id="PF13487">
    <property type="entry name" value="HD_5"/>
    <property type="match status" value="1"/>
</dbReference>
<dbReference type="Proteomes" id="UP000190890">
    <property type="component" value="Unassembled WGS sequence"/>
</dbReference>
<dbReference type="EMBL" id="LZZM01000125">
    <property type="protein sequence ID" value="OOM78521.1"/>
    <property type="molecule type" value="Genomic_DNA"/>
</dbReference>
<dbReference type="Pfam" id="PF08448">
    <property type="entry name" value="PAS_4"/>
    <property type="match status" value="2"/>
</dbReference>
<dbReference type="Gene3D" id="1.10.3210.10">
    <property type="entry name" value="Hypothetical protein af1432"/>
    <property type="match status" value="1"/>
</dbReference>
<dbReference type="InterPro" id="IPR035965">
    <property type="entry name" value="PAS-like_dom_sf"/>
</dbReference>
<dbReference type="PROSITE" id="PS50112">
    <property type="entry name" value="PAS"/>
    <property type="match status" value="1"/>
</dbReference>
<dbReference type="InterPro" id="IPR013656">
    <property type="entry name" value="PAS_4"/>
</dbReference>
<dbReference type="Pfam" id="PF00990">
    <property type="entry name" value="GGDEF"/>
    <property type="match status" value="1"/>
</dbReference>
<dbReference type="SUPFAM" id="SSF109604">
    <property type="entry name" value="HD-domain/PDEase-like"/>
    <property type="match status" value="1"/>
</dbReference>
<dbReference type="PROSITE" id="PS50113">
    <property type="entry name" value="PAC"/>
    <property type="match status" value="1"/>
</dbReference>
<dbReference type="SUPFAM" id="SSF55785">
    <property type="entry name" value="PYP-like sensor domain (PAS domain)"/>
    <property type="match status" value="2"/>
</dbReference>
<dbReference type="PANTHER" id="PTHR43155">
    <property type="entry name" value="CYCLIC DI-GMP PHOSPHODIESTERASE PA4108-RELATED"/>
    <property type="match status" value="1"/>
</dbReference>
<dbReference type="PANTHER" id="PTHR43155:SF2">
    <property type="entry name" value="CYCLIC DI-GMP PHOSPHODIESTERASE PA4108"/>
    <property type="match status" value="1"/>
</dbReference>
<dbReference type="InterPro" id="IPR043128">
    <property type="entry name" value="Rev_trsase/Diguanyl_cyclase"/>
</dbReference>
<evidence type="ECO:0000259" key="2">
    <source>
        <dbReference type="PROSITE" id="PS50113"/>
    </source>
</evidence>
<dbReference type="NCBIfam" id="TIGR00254">
    <property type="entry name" value="GGDEF"/>
    <property type="match status" value="1"/>
</dbReference>
<dbReference type="AlphaFoldDB" id="A0A1S8TLD0"/>
<gene>
    <name evidence="5" type="primary">rpfG_6</name>
    <name evidence="5" type="ORF">CLPUN_18830</name>
</gene>
<dbReference type="Gene3D" id="3.30.70.270">
    <property type="match status" value="1"/>
</dbReference>
<dbReference type="InterPro" id="IPR029787">
    <property type="entry name" value="Nucleotide_cyclase"/>
</dbReference>
<dbReference type="InterPro" id="IPR037522">
    <property type="entry name" value="HD_GYP_dom"/>
</dbReference>
<dbReference type="CDD" id="cd00130">
    <property type="entry name" value="PAS"/>
    <property type="match status" value="1"/>
</dbReference>
<feature type="domain" description="GGDEF" evidence="3">
    <location>
        <begin position="279"/>
        <end position="408"/>
    </location>
</feature>
<dbReference type="SMART" id="SM00091">
    <property type="entry name" value="PAS"/>
    <property type="match status" value="2"/>
</dbReference>
<name>A0A1S8TLD0_9CLOT</name>
<dbReference type="STRING" id="29367.CLPUN_18830"/>
<keyword evidence="5" id="KW-0378">Hydrolase</keyword>
<dbReference type="EC" id="3.1.4.52" evidence="5"/>
<dbReference type="InterPro" id="IPR000160">
    <property type="entry name" value="GGDEF_dom"/>
</dbReference>
<comment type="caution">
    <text evidence="5">The sequence shown here is derived from an EMBL/GenBank/DDBJ whole genome shotgun (WGS) entry which is preliminary data.</text>
</comment>
<evidence type="ECO:0000259" key="3">
    <source>
        <dbReference type="PROSITE" id="PS50887"/>
    </source>
</evidence>
<dbReference type="CDD" id="cd00077">
    <property type="entry name" value="HDc"/>
    <property type="match status" value="1"/>
</dbReference>
<sequence>MEYNMFKLLVDSIPQPIWIKDLNLRFIYVNKEYKKIYRNKDDDFIGLSDNEIFDEAISNEGYKYCNKVIETLEPITEEGYLNGNYRKITIIPLINGDKQLVAIAGIYANLNIINEKDKIIEEKENVLKVVMETLPGMVFYKDKDGKYVYANKEFNDFYNGKGMEELIGKTNFEIHQSKELAIKYTKEDTEVLQNKRSVKAETILQSKDGKEIYTEAVKVPVIDKKNDAVGVVGLILDVTEKKKSEEELKRISFTDVLTNLYNRTYFEEKAKELLSEEHLPVGVIMGDANGLKLVNDTLGHSQGDELLKLIAEALKDVCINGELIFRTGGDEYVILVPNTTDYECENIIKKIINQCKNYKHDLIDVSISLGSAITDNLNKSIYDALREAEDKVYRQKLLQKNSLSSSIMYSLQIGLQTKSLETEEHTERVVNNSLIIGKKLSLPMSVMDELTIVAKLHDIGKIAINEDILLKQGNLSEDEFEIVKTHTEKGYRIVKASNQLDNVAKGVLTHHERWDGRGYPLKLKGESIPLISRIVSIADAYDAMTNNTVYKKALKREEAISELKRCSGKQFDPHIVKVFVEYLKEASEEIS</sequence>
<evidence type="ECO:0000259" key="4">
    <source>
        <dbReference type="PROSITE" id="PS51832"/>
    </source>
</evidence>